<dbReference type="InterPro" id="IPR036047">
    <property type="entry name" value="F-box-like_dom_sf"/>
</dbReference>
<dbReference type="AlphaFoldDB" id="A0A2G5SSL7"/>
<evidence type="ECO:0000313" key="4">
    <source>
        <dbReference type="Proteomes" id="UP000230233"/>
    </source>
</evidence>
<dbReference type="Pfam" id="PF00646">
    <property type="entry name" value="F-box"/>
    <property type="match status" value="1"/>
</dbReference>
<proteinExistence type="predicted"/>
<evidence type="ECO:0008006" key="5">
    <source>
        <dbReference type="Google" id="ProtNLM"/>
    </source>
</evidence>
<dbReference type="OrthoDB" id="10335297at2759"/>
<name>A0A2G5SSL7_9PELO</name>
<evidence type="ECO:0000259" key="2">
    <source>
        <dbReference type="Pfam" id="PF01827"/>
    </source>
</evidence>
<evidence type="ECO:0000259" key="1">
    <source>
        <dbReference type="Pfam" id="PF00646"/>
    </source>
</evidence>
<dbReference type="EMBL" id="PDUG01000006">
    <property type="protein sequence ID" value="PIC18027.1"/>
    <property type="molecule type" value="Genomic_DNA"/>
</dbReference>
<dbReference type="Proteomes" id="UP000230233">
    <property type="component" value="Chromosome X"/>
</dbReference>
<dbReference type="InterPro" id="IPR002900">
    <property type="entry name" value="DUF38/FTH_CAE_spp"/>
</dbReference>
<feature type="domain" description="DUF38" evidence="2">
    <location>
        <begin position="160"/>
        <end position="269"/>
    </location>
</feature>
<evidence type="ECO:0000313" key="3">
    <source>
        <dbReference type="EMBL" id="PIC18027.1"/>
    </source>
</evidence>
<comment type="caution">
    <text evidence="3">The sequence shown here is derived from an EMBL/GenBank/DDBJ whole genome shotgun (WGS) entry which is preliminary data.</text>
</comment>
<accession>A0A2G5SSL7</accession>
<gene>
    <name evidence="3" type="primary">Cnig_chr_X.g24065</name>
    <name evidence="3" type="ORF">B9Z55_024065</name>
</gene>
<reference evidence="4" key="1">
    <citation type="submission" date="2017-10" db="EMBL/GenBank/DDBJ databases">
        <title>Rapid genome shrinkage in a self-fertile nematode reveals novel sperm competition proteins.</title>
        <authorList>
            <person name="Yin D."/>
            <person name="Schwarz E.M."/>
            <person name="Thomas C.G."/>
            <person name="Felde R.L."/>
            <person name="Korf I.F."/>
            <person name="Cutter A.D."/>
            <person name="Schartner C.M."/>
            <person name="Ralston E.J."/>
            <person name="Meyer B.J."/>
            <person name="Haag E.S."/>
        </authorList>
    </citation>
    <scope>NUCLEOTIDE SEQUENCE [LARGE SCALE GENOMIC DNA]</scope>
    <source>
        <strain evidence="4">JU1422</strain>
    </source>
</reference>
<dbReference type="SUPFAM" id="SSF81383">
    <property type="entry name" value="F-box domain"/>
    <property type="match status" value="1"/>
</dbReference>
<feature type="domain" description="F-box" evidence="1">
    <location>
        <begin position="7"/>
        <end position="42"/>
    </location>
</feature>
<organism evidence="3 4">
    <name type="scientific">Caenorhabditis nigoni</name>
    <dbReference type="NCBI Taxonomy" id="1611254"/>
    <lineage>
        <taxon>Eukaryota</taxon>
        <taxon>Metazoa</taxon>
        <taxon>Ecdysozoa</taxon>
        <taxon>Nematoda</taxon>
        <taxon>Chromadorea</taxon>
        <taxon>Rhabditida</taxon>
        <taxon>Rhabditina</taxon>
        <taxon>Rhabditomorpha</taxon>
        <taxon>Rhabditoidea</taxon>
        <taxon>Rhabditidae</taxon>
        <taxon>Peloderinae</taxon>
        <taxon>Caenorhabditis</taxon>
    </lineage>
</organism>
<keyword evidence="4" id="KW-1185">Reference proteome</keyword>
<sequence>MNPKACLEHLPEPAKRNVLMWCPYSSVIALGKTCTTWREFIHVPNQNLLIKRIMVKFGDNSFRLQVGSSHTSGKLQNSDLLSVQYQQLARDCGVTYENFSYRRQKKTWIEGGDYQDLFVKDLKILRKLLGNSTLENFEVDCETLQSSTRGRELKNQFEGFLKTVTDIWGPQGIATKSLRMKFMNEHQAAKILSHTVPNTLERISFLPMDVAGISSGGNRLGLSVLSVLPQWKNAKFINLTNFLARSTMDPILYFESVLVHWLFFEPQHLRIAMEEFVSGRCLTKNFTILCKQIFTSIELNLSTLGEAVHVGKRYTWYYHTKSPGHVVELTLVESQKISLRMIRGEGIKHGANVIHFPFSSPHFFCFR</sequence>
<dbReference type="InterPro" id="IPR001810">
    <property type="entry name" value="F-box_dom"/>
</dbReference>
<dbReference type="Pfam" id="PF01827">
    <property type="entry name" value="FTH"/>
    <property type="match status" value="1"/>
</dbReference>
<protein>
    <recommendedName>
        <fullName evidence="5">F-box domain-containing protein</fullName>
    </recommendedName>
</protein>